<keyword evidence="3" id="KW-1185">Reference proteome</keyword>
<evidence type="ECO:0000313" key="2">
    <source>
        <dbReference type="EMBL" id="SKA11048.1"/>
    </source>
</evidence>
<feature type="compositionally biased region" description="Basic and acidic residues" evidence="1">
    <location>
        <begin position="10"/>
        <end position="19"/>
    </location>
</feature>
<proteinExistence type="predicted"/>
<name>A0A1T4R5V3_9ACTN</name>
<dbReference type="RefSeq" id="WP_078761846.1">
    <property type="nucleotide sequence ID" value="NZ_FUWS01000006.1"/>
</dbReference>
<gene>
    <name evidence="2" type="ORF">SAMN02745673_02534</name>
</gene>
<protein>
    <submittedName>
        <fullName evidence="2">Uncharacterized protein</fullName>
    </submittedName>
</protein>
<evidence type="ECO:0000256" key="1">
    <source>
        <dbReference type="SAM" id="MobiDB-lite"/>
    </source>
</evidence>
<organism evidence="2 3">
    <name type="scientific">Marinactinospora thermotolerans DSM 45154</name>
    <dbReference type="NCBI Taxonomy" id="1122192"/>
    <lineage>
        <taxon>Bacteria</taxon>
        <taxon>Bacillati</taxon>
        <taxon>Actinomycetota</taxon>
        <taxon>Actinomycetes</taxon>
        <taxon>Streptosporangiales</taxon>
        <taxon>Nocardiopsidaceae</taxon>
        <taxon>Marinactinospora</taxon>
    </lineage>
</organism>
<sequence length="196" mass="21165">MQVSSPNPLDELRVQRDRLAGPLTGRRAPSTDSHERIVEALDQLLTACLLDPPAPHAHDPRHRLLDAVLELCRRIPEPDSRDGEGDDHLLDHLILLVDQILAASRTDRAGTAFTRRVSAQRLRVALGPVVKAGRPHPTVLRLVTLADELSACRDQGVPTGGTAATRTSETRVADIGITGLGRRVTTAGQASGWQTT</sequence>
<dbReference type="EMBL" id="FUWS01000006">
    <property type="protein sequence ID" value="SKA11048.1"/>
    <property type="molecule type" value="Genomic_DNA"/>
</dbReference>
<dbReference type="Proteomes" id="UP000190637">
    <property type="component" value="Unassembled WGS sequence"/>
</dbReference>
<accession>A0A1T4R5V3</accession>
<evidence type="ECO:0000313" key="3">
    <source>
        <dbReference type="Proteomes" id="UP000190637"/>
    </source>
</evidence>
<dbReference type="AlphaFoldDB" id="A0A1T4R5V3"/>
<feature type="region of interest" description="Disordered" evidence="1">
    <location>
        <begin position="1"/>
        <end position="33"/>
    </location>
</feature>
<reference evidence="2 3" key="1">
    <citation type="submission" date="2017-02" db="EMBL/GenBank/DDBJ databases">
        <authorList>
            <person name="Peterson S.W."/>
        </authorList>
    </citation>
    <scope>NUCLEOTIDE SEQUENCE [LARGE SCALE GENOMIC DNA]</scope>
    <source>
        <strain evidence="2 3">DSM 45154</strain>
    </source>
</reference>